<accession>A0A023FDL8</accession>
<sequence length="89" mass="10714">MFLYFLALTLIVAALGERQCEHFYIDDYTDCENSELRSGYFYNRYYQDCFPYDYCRNQGAESKRFNNMEECKKTCNVPLKQKDVPIEDQ</sequence>
<dbReference type="AlphaFoldDB" id="A0A023FDL8"/>
<dbReference type="EMBL" id="GBBK01004895">
    <property type="protein sequence ID" value="JAC19587.1"/>
    <property type="molecule type" value="mRNA"/>
</dbReference>
<name>A0A023FDL8_AMBCJ</name>
<feature type="chain" id="PRO_5001516452" evidence="1">
    <location>
        <begin position="17"/>
        <end position="89"/>
    </location>
</feature>
<evidence type="ECO:0000256" key="1">
    <source>
        <dbReference type="SAM" id="SignalP"/>
    </source>
</evidence>
<organism evidence="2">
    <name type="scientific">Amblyomma cajennense</name>
    <name type="common">Cayenne tick</name>
    <name type="synonym">Acarus cajennensis</name>
    <dbReference type="NCBI Taxonomy" id="34607"/>
    <lineage>
        <taxon>Eukaryota</taxon>
        <taxon>Metazoa</taxon>
        <taxon>Ecdysozoa</taxon>
        <taxon>Arthropoda</taxon>
        <taxon>Chelicerata</taxon>
        <taxon>Arachnida</taxon>
        <taxon>Acari</taxon>
        <taxon>Parasitiformes</taxon>
        <taxon>Ixodida</taxon>
        <taxon>Ixodoidea</taxon>
        <taxon>Ixodidae</taxon>
        <taxon>Amblyomminae</taxon>
        <taxon>Amblyomma</taxon>
    </lineage>
</organism>
<proteinExistence type="evidence at transcript level"/>
<feature type="signal peptide" evidence="1">
    <location>
        <begin position="1"/>
        <end position="16"/>
    </location>
</feature>
<evidence type="ECO:0000313" key="2">
    <source>
        <dbReference type="EMBL" id="JAC19587.1"/>
    </source>
</evidence>
<reference evidence="2" key="1">
    <citation type="submission" date="2014-03" db="EMBL/GenBank/DDBJ databases">
        <title>The sialotranscriptome of Amblyomma triste, Amblyomma parvum and Amblyomma cajennense ticks, uncovered by 454-based RNA-seq.</title>
        <authorList>
            <person name="Garcia G.R."/>
            <person name="Gardinassi L.G."/>
            <person name="Ribeiro J.M."/>
            <person name="Anatriello E."/>
            <person name="Ferreira B.R."/>
            <person name="Moreira H.N."/>
            <person name="Mafra C."/>
            <person name="Olegario M.M."/>
            <person name="Szabo P.J."/>
            <person name="Miranda-Santos I.K."/>
            <person name="Maruyama S.R."/>
        </authorList>
    </citation>
    <scope>NUCLEOTIDE SEQUENCE</scope>
    <source>
        <strain evidence="2">Uberlandia</strain>
        <tissue evidence="2">Salivary glands</tissue>
    </source>
</reference>
<keyword evidence="1" id="KW-0732">Signal</keyword>
<protein>
    <submittedName>
        <fullName evidence="2">Putative secreted protein</fullName>
    </submittedName>
</protein>